<dbReference type="EMBL" id="BPLQ01010407">
    <property type="protein sequence ID" value="GIY50537.1"/>
    <property type="molecule type" value="Genomic_DNA"/>
</dbReference>
<name>A0AAV4TZ62_9ARAC</name>
<evidence type="ECO:0000313" key="1">
    <source>
        <dbReference type="EMBL" id="GIY50537.1"/>
    </source>
</evidence>
<reference evidence="1 2" key="1">
    <citation type="submission" date="2021-06" db="EMBL/GenBank/DDBJ databases">
        <title>Caerostris darwini draft genome.</title>
        <authorList>
            <person name="Kono N."/>
            <person name="Arakawa K."/>
        </authorList>
    </citation>
    <scope>NUCLEOTIDE SEQUENCE [LARGE SCALE GENOMIC DNA]</scope>
</reference>
<evidence type="ECO:0000313" key="2">
    <source>
        <dbReference type="Proteomes" id="UP001054837"/>
    </source>
</evidence>
<dbReference type="Proteomes" id="UP001054837">
    <property type="component" value="Unassembled WGS sequence"/>
</dbReference>
<proteinExistence type="predicted"/>
<gene>
    <name evidence="1" type="ORF">CDAR_378831</name>
</gene>
<keyword evidence="2" id="KW-1185">Reference proteome</keyword>
<accession>A0AAV4TZ62</accession>
<dbReference type="AlphaFoldDB" id="A0AAV4TZ62"/>
<sequence length="122" mass="13816">MRVKHVEVHIGERLIMCQFTVAGHAHYPAWALSGTNSPGFWKRESYGKGFSKCLLTDYFSYGQTYDSSPSKHTKATKMLLRDRNLAPFVLLKRLMGTSSPLALNKWPQSHPIVSQDTFGRVT</sequence>
<protein>
    <submittedName>
        <fullName evidence="1">Uncharacterized protein</fullName>
    </submittedName>
</protein>
<organism evidence="1 2">
    <name type="scientific">Caerostris darwini</name>
    <dbReference type="NCBI Taxonomy" id="1538125"/>
    <lineage>
        <taxon>Eukaryota</taxon>
        <taxon>Metazoa</taxon>
        <taxon>Ecdysozoa</taxon>
        <taxon>Arthropoda</taxon>
        <taxon>Chelicerata</taxon>
        <taxon>Arachnida</taxon>
        <taxon>Araneae</taxon>
        <taxon>Araneomorphae</taxon>
        <taxon>Entelegynae</taxon>
        <taxon>Araneoidea</taxon>
        <taxon>Araneidae</taxon>
        <taxon>Caerostris</taxon>
    </lineage>
</organism>
<comment type="caution">
    <text evidence="1">The sequence shown here is derived from an EMBL/GenBank/DDBJ whole genome shotgun (WGS) entry which is preliminary data.</text>
</comment>